<feature type="domain" description="RsaL-like HTH" evidence="1">
    <location>
        <begin position="12"/>
        <end position="56"/>
    </location>
</feature>
<protein>
    <submittedName>
        <fullName evidence="2">Transcriptional regulator</fullName>
    </submittedName>
</protein>
<proteinExistence type="predicted"/>
<evidence type="ECO:0000259" key="1">
    <source>
        <dbReference type="Pfam" id="PF22495"/>
    </source>
</evidence>
<dbReference type="CDD" id="cd00093">
    <property type="entry name" value="HTH_XRE"/>
    <property type="match status" value="1"/>
</dbReference>
<gene>
    <name evidence="2" type="ORF">DK843_22620</name>
</gene>
<dbReference type="InterPro" id="IPR055172">
    <property type="entry name" value="HTH_RsaL-like"/>
</dbReference>
<organism evidence="2 3">
    <name type="scientific">Chromobacterium phragmitis</name>
    <dbReference type="NCBI Taxonomy" id="2202141"/>
    <lineage>
        <taxon>Bacteria</taxon>
        <taxon>Pseudomonadati</taxon>
        <taxon>Pseudomonadota</taxon>
        <taxon>Betaproteobacteria</taxon>
        <taxon>Neisseriales</taxon>
        <taxon>Chromobacteriaceae</taxon>
        <taxon>Chromobacterium</taxon>
    </lineage>
</organism>
<evidence type="ECO:0000313" key="3">
    <source>
        <dbReference type="Proteomes" id="UP000252038"/>
    </source>
</evidence>
<dbReference type="KEGG" id="chrb:DK843_22620"/>
<geneLocation type="plasmid" evidence="2 3">
    <name>unnamed</name>
</geneLocation>
<dbReference type="Pfam" id="PF22495">
    <property type="entry name" value="HTH_92"/>
    <property type="match status" value="1"/>
</dbReference>
<dbReference type="GO" id="GO:0003677">
    <property type="term" value="F:DNA binding"/>
    <property type="evidence" value="ECO:0007669"/>
    <property type="project" value="InterPro"/>
</dbReference>
<sequence length="119" mass="12688">MSTAFPQNLNVRTMRNNAGQNQSQFWEPIGITQSGGSRYESGRNMPKPVAALVRLVHQLGIDISKVNADKASLIRVLLSDQVDPEILAALRKLAATAEALDKPAAASDTVPPDSHSAAV</sequence>
<dbReference type="Proteomes" id="UP000252038">
    <property type="component" value="Plasmid unnamed"/>
</dbReference>
<dbReference type="InterPro" id="IPR001387">
    <property type="entry name" value="Cro/C1-type_HTH"/>
</dbReference>
<reference evidence="2 3" key="1">
    <citation type="submission" date="2018-05" db="EMBL/GenBank/DDBJ databases">
        <title>Genome sequencing, assembly and analysis of the novel insecticidal bacterium, Chromobacterium phragmitis.</title>
        <authorList>
            <person name="Sparks M.E."/>
            <person name="Blackburn M.B."/>
            <person name="Gundersen-Rindal D.E."/>
        </authorList>
    </citation>
    <scope>NUCLEOTIDE SEQUENCE [LARGE SCALE GENOMIC DNA]</scope>
    <source>
        <strain evidence="2">IIBBL 274-1</strain>
        <plasmid evidence="2 3">unnamed</plasmid>
    </source>
</reference>
<accession>A0A344UPF0</accession>
<dbReference type="Gene3D" id="1.10.260.40">
    <property type="entry name" value="lambda repressor-like DNA-binding domains"/>
    <property type="match status" value="1"/>
</dbReference>
<evidence type="ECO:0000313" key="2">
    <source>
        <dbReference type="EMBL" id="AXE37148.1"/>
    </source>
</evidence>
<dbReference type="EMBL" id="CP029555">
    <property type="protein sequence ID" value="AXE37148.1"/>
    <property type="molecule type" value="Genomic_DNA"/>
</dbReference>
<keyword evidence="2" id="KW-0614">Plasmid</keyword>
<dbReference type="RefSeq" id="WP_114074582.1">
    <property type="nucleotide sequence ID" value="NZ_CP029555.1"/>
</dbReference>
<dbReference type="AlphaFoldDB" id="A0A344UPF0"/>
<name>A0A344UPF0_9NEIS</name>
<dbReference type="InterPro" id="IPR010982">
    <property type="entry name" value="Lambda_DNA-bd_dom_sf"/>
</dbReference>
<dbReference type="SUPFAM" id="SSF47413">
    <property type="entry name" value="lambda repressor-like DNA-binding domains"/>
    <property type="match status" value="1"/>
</dbReference>